<sequence length="65" mass="7095">MSPQIPQNIPRHQPGKLTGLAPLPATIAPSFRVLCLKVLSLIDRAFHDRSTALPQAPEIQSAQTR</sequence>
<reference evidence="1 2" key="1">
    <citation type="submission" date="2012-06" db="EMBL/GenBank/DDBJ databases">
        <title>Finished chromosome of genome of Oscillatoria acuminata PCC 6304.</title>
        <authorList>
            <consortium name="US DOE Joint Genome Institute"/>
            <person name="Gugger M."/>
            <person name="Coursin T."/>
            <person name="Rippka R."/>
            <person name="Tandeau De Marsac N."/>
            <person name="Huntemann M."/>
            <person name="Wei C.-L."/>
            <person name="Han J."/>
            <person name="Detter J.C."/>
            <person name="Han C."/>
            <person name="Tapia R."/>
            <person name="Davenport K."/>
            <person name="Daligault H."/>
            <person name="Erkkila T."/>
            <person name="Gu W."/>
            <person name="Munk A.C.C."/>
            <person name="Teshima H."/>
            <person name="Xu Y."/>
            <person name="Chain P."/>
            <person name="Chen A."/>
            <person name="Krypides N."/>
            <person name="Mavromatis K."/>
            <person name="Markowitz V."/>
            <person name="Szeto E."/>
            <person name="Ivanova N."/>
            <person name="Mikhailova N."/>
            <person name="Ovchinnikova G."/>
            <person name="Pagani I."/>
            <person name="Pati A."/>
            <person name="Goodwin L."/>
            <person name="Peters L."/>
            <person name="Pitluck S."/>
            <person name="Woyke T."/>
            <person name="Kerfeld C."/>
        </authorList>
    </citation>
    <scope>NUCLEOTIDE SEQUENCE [LARGE SCALE GENOMIC DNA]</scope>
    <source>
        <strain evidence="1 2">PCC 6304</strain>
    </source>
</reference>
<name>K9TSE1_9CYAN</name>
<dbReference type="InParanoid" id="K9TSE1"/>
<evidence type="ECO:0000313" key="1">
    <source>
        <dbReference type="EMBL" id="AFY85101.1"/>
    </source>
</evidence>
<dbReference type="EMBL" id="CP003607">
    <property type="protein sequence ID" value="AFY85101.1"/>
    <property type="molecule type" value="Genomic_DNA"/>
</dbReference>
<organism evidence="1 2">
    <name type="scientific">Oscillatoria acuminata PCC 6304</name>
    <dbReference type="NCBI Taxonomy" id="56110"/>
    <lineage>
        <taxon>Bacteria</taxon>
        <taxon>Bacillati</taxon>
        <taxon>Cyanobacteriota</taxon>
        <taxon>Cyanophyceae</taxon>
        <taxon>Oscillatoriophycideae</taxon>
        <taxon>Oscillatoriales</taxon>
        <taxon>Oscillatoriaceae</taxon>
        <taxon>Oscillatoria</taxon>
    </lineage>
</organism>
<dbReference type="HOGENOM" id="CLU_2845556_0_0_3"/>
<dbReference type="KEGG" id="oac:Oscil6304_5623"/>
<proteinExistence type="predicted"/>
<gene>
    <name evidence="1" type="ORF">Oscil6304_5623</name>
</gene>
<accession>K9TSE1</accession>
<protein>
    <submittedName>
        <fullName evidence="1">Uncharacterized protein</fullName>
    </submittedName>
</protein>
<evidence type="ECO:0000313" key="2">
    <source>
        <dbReference type="Proteomes" id="UP000010367"/>
    </source>
</evidence>
<dbReference type="Proteomes" id="UP000010367">
    <property type="component" value="Chromosome"/>
</dbReference>
<keyword evidence="2" id="KW-1185">Reference proteome</keyword>
<dbReference type="AlphaFoldDB" id="K9TSE1"/>